<keyword evidence="1" id="KW-1133">Transmembrane helix</keyword>
<evidence type="ECO:0000313" key="3">
    <source>
        <dbReference type="Proteomes" id="UP001596302"/>
    </source>
</evidence>
<keyword evidence="1" id="KW-0812">Transmembrane</keyword>
<dbReference type="Proteomes" id="UP001596302">
    <property type="component" value="Unassembled WGS sequence"/>
</dbReference>
<protein>
    <recommendedName>
        <fullName evidence="4">LigA protein</fullName>
    </recommendedName>
</protein>
<feature type="transmembrane region" description="Helical" evidence="1">
    <location>
        <begin position="216"/>
        <end position="236"/>
    </location>
</feature>
<reference evidence="3" key="1">
    <citation type="journal article" date="2019" name="Int. J. Syst. Evol. Microbiol.">
        <title>The Global Catalogue of Microorganisms (GCM) 10K type strain sequencing project: providing services to taxonomists for standard genome sequencing and annotation.</title>
        <authorList>
            <consortium name="The Broad Institute Genomics Platform"/>
            <consortium name="The Broad Institute Genome Sequencing Center for Infectious Disease"/>
            <person name="Wu L."/>
            <person name="Ma J."/>
        </authorList>
    </citation>
    <scope>NUCLEOTIDE SEQUENCE [LARGE SCALE GENOMIC DNA]</scope>
    <source>
        <strain evidence="3">CCM 8391</strain>
    </source>
</reference>
<accession>A0ABW1IYP1</accession>
<name>A0ABW1IYP1_9PSEU</name>
<feature type="transmembrane region" description="Helical" evidence="1">
    <location>
        <begin position="143"/>
        <end position="162"/>
    </location>
</feature>
<keyword evidence="1" id="KW-0472">Membrane</keyword>
<evidence type="ECO:0000256" key="1">
    <source>
        <dbReference type="SAM" id="Phobius"/>
    </source>
</evidence>
<feature type="transmembrane region" description="Helical" evidence="1">
    <location>
        <begin position="64"/>
        <end position="85"/>
    </location>
</feature>
<feature type="transmembrane region" description="Helical" evidence="1">
    <location>
        <begin position="183"/>
        <end position="204"/>
    </location>
</feature>
<dbReference type="RefSeq" id="WP_379582773.1">
    <property type="nucleotide sequence ID" value="NZ_JBHSQW010000009.1"/>
</dbReference>
<feature type="transmembrane region" description="Helical" evidence="1">
    <location>
        <begin position="97"/>
        <end position="123"/>
    </location>
</feature>
<comment type="caution">
    <text evidence="2">The sequence shown here is derived from an EMBL/GenBank/DDBJ whole genome shotgun (WGS) entry which is preliminary data.</text>
</comment>
<feature type="transmembrane region" description="Helical" evidence="1">
    <location>
        <begin position="25"/>
        <end position="44"/>
    </location>
</feature>
<organism evidence="2 3">
    <name type="scientific">Pseudonocardia hispaniensis</name>
    <dbReference type="NCBI Taxonomy" id="904933"/>
    <lineage>
        <taxon>Bacteria</taxon>
        <taxon>Bacillati</taxon>
        <taxon>Actinomycetota</taxon>
        <taxon>Actinomycetes</taxon>
        <taxon>Pseudonocardiales</taxon>
        <taxon>Pseudonocardiaceae</taxon>
        <taxon>Pseudonocardia</taxon>
    </lineage>
</organism>
<sequence>MTASETTSGTTAGQADTAPDGVRRVLGWAAIAGTVPYLALKALWLSGSTVGVRDPALLHDPSMVVLNVVTVAMDLAVIALALALAMRWGRRLPAVAILLPAWVGTGFLLPMVVAILPATLLSALTSPPAATQDALLEGWVRPMVYGGFAWQGVFLLIAFVRYARDRWSPGVEHGEVAAAQAPLARSLAGGGAVLAGLGASLHLLNGARSGEVIGMGVETIFAGLAVAGAVGVLALVRGPARRRRLATLAAWTGSAAMFSWELWTAVTTMGATALSAAGAPLMGMAQLAGLLGGFALAVAGLLALARPVSGE</sequence>
<feature type="transmembrane region" description="Helical" evidence="1">
    <location>
        <begin position="283"/>
        <end position="305"/>
    </location>
</feature>
<proteinExistence type="predicted"/>
<evidence type="ECO:0008006" key="4">
    <source>
        <dbReference type="Google" id="ProtNLM"/>
    </source>
</evidence>
<gene>
    <name evidence="2" type="ORF">ACFQE5_03745</name>
</gene>
<feature type="transmembrane region" description="Helical" evidence="1">
    <location>
        <begin position="245"/>
        <end position="263"/>
    </location>
</feature>
<keyword evidence="3" id="KW-1185">Reference proteome</keyword>
<evidence type="ECO:0000313" key="2">
    <source>
        <dbReference type="EMBL" id="MFC5993324.1"/>
    </source>
</evidence>
<dbReference type="EMBL" id="JBHSQW010000009">
    <property type="protein sequence ID" value="MFC5993324.1"/>
    <property type="molecule type" value="Genomic_DNA"/>
</dbReference>